<organism evidence="1 2">
    <name type="scientific">Brevibacillus aydinogluensis</name>
    <dbReference type="NCBI Taxonomy" id="927786"/>
    <lineage>
        <taxon>Bacteria</taxon>
        <taxon>Bacillati</taxon>
        <taxon>Bacillota</taxon>
        <taxon>Bacilli</taxon>
        <taxon>Bacillales</taxon>
        <taxon>Paenibacillaceae</taxon>
        <taxon>Brevibacillus</taxon>
    </lineage>
</organism>
<sequence length="126" mass="14615">MSLWQTGDLVRVSYRTGEYVTEVLENHGDKLLVKVLAVLKYPTQGDLHNPYEVDVPLFHQRPALSYQEKIMVPSQTVIRYGGAVPDYKESVQTALEREMDKLRKMVTWAQRCLDELEALRKETFTN</sequence>
<keyword evidence="2" id="KW-1185">Reference proteome</keyword>
<protein>
    <submittedName>
        <fullName evidence="1">Kinase</fullName>
    </submittedName>
</protein>
<dbReference type="EMBL" id="OY569118">
    <property type="protein sequence ID" value="CAJ1002656.1"/>
    <property type="molecule type" value="Genomic_DNA"/>
</dbReference>
<gene>
    <name evidence="1" type="ORF">BSPP4475_10040</name>
</gene>
<dbReference type="Pfam" id="PF08810">
    <property type="entry name" value="KapB"/>
    <property type="match status" value="1"/>
</dbReference>
<dbReference type="InterPro" id="IPR014916">
    <property type="entry name" value="KapB"/>
</dbReference>
<dbReference type="InterPro" id="IPR038080">
    <property type="entry name" value="KapB_sf"/>
</dbReference>
<dbReference type="RefSeq" id="WP_171564807.1">
    <property type="nucleotide sequence ID" value="NZ_JAUSVZ010000005.1"/>
</dbReference>
<dbReference type="SUPFAM" id="SSF141251">
    <property type="entry name" value="Kinase-associated protein B-like"/>
    <property type="match status" value="1"/>
</dbReference>
<proteinExistence type="predicted"/>
<evidence type="ECO:0000313" key="2">
    <source>
        <dbReference type="Proteomes" id="UP001189619"/>
    </source>
</evidence>
<name>A0AA48MAI6_9BACL</name>
<accession>A0AA48MAI6</accession>
<keyword evidence="1" id="KW-0418">Kinase</keyword>
<reference evidence="1" key="1">
    <citation type="submission" date="2023-07" db="EMBL/GenBank/DDBJ databases">
        <authorList>
            <person name="Ivanov I."/>
            <person name="Teneva D."/>
            <person name="Stoikov I."/>
        </authorList>
    </citation>
    <scope>NUCLEOTIDE SEQUENCE</scope>
    <source>
        <strain evidence="1">4475</strain>
    </source>
</reference>
<dbReference type="KEGG" id="bayd:BSPP4475_10040"/>
<dbReference type="GO" id="GO:0016301">
    <property type="term" value="F:kinase activity"/>
    <property type="evidence" value="ECO:0007669"/>
    <property type="project" value="UniProtKB-KW"/>
</dbReference>
<dbReference type="Proteomes" id="UP001189619">
    <property type="component" value="Chromosome"/>
</dbReference>
<dbReference type="SMART" id="SM01298">
    <property type="entry name" value="KapB"/>
    <property type="match status" value="1"/>
</dbReference>
<keyword evidence="1" id="KW-0808">Transferase</keyword>
<dbReference type="AlphaFoldDB" id="A0AA48MAI6"/>
<dbReference type="Gene3D" id="2.30.30.430">
    <property type="entry name" value="Kinase associated protein B domain"/>
    <property type="match status" value="1"/>
</dbReference>
<evidence type="ECO:0000313" key="1">
    <source>
        <dbReference type="EMBL" id="CAJ1002656.1"/>
    </source>
</evidence>